<comment type="similarity">
    <text evidence="1">Belongs to the sigma-70 factor family. ECF subfamily.</text>
</comment>
<dbReference type="InterPro" id="IPR007627">
    <property type="entry name" value="RNA_pol_sigma70_r2"/>
</dbReference>
<dbReference type="InterPro" id="IPR014284">
    <property type="entry name" value="RNA_pol_sigma-70_dom"/>
</dbReference>
<dbReference type="PANTHER" id="PTHR43133:SF46">
    <property type="entry name" value="RNA POLYMERASE SIGMA-70 FACTOR ECF SUBFAMILY"/>
    <property type="match status" value="1"/>
</dbReference>
<name>A0A928GIR3_XYLRU</name>
<dbReference type="Gene3D" id="1.10.1740.10">
    <property type="match status" value="1"/>
</dbReference>
<sequence length="159" mass="18741">MLDKRILEQLFRRNYSEMIHLARVLLGDDGEAEDVVQDIFLRIADSDIPPKNDSYLLTAVRNACLNEIRQMQLHERVKNLLPIETEIDQQPIDKQQEQIDNISAFVDEQLEEPQRSIFHLRFDEDLTIAEIARRLGLNPNTAYKYLAQSIQKIRNHFKR</sequence>
<dbReference type="InterPro" id="IPR036388">
    <property type="entry name" value="WH-like_DNA-bd_sf"/>
</dbReference>
<dbReference type="InterPro" id="IPR013249">
    <property type="entry name" value="RNA_pol_sigma70_r4_t2"/>
</dbReference>
<proteinExistence type="inferred from homology"/>
<dbReference type="InterPro" id="IPR013325">
    <property type="entry name" value="RNA_pol_sigma_r2"/>
</dbReference>
<reference evidence="7" key="1">
    <citation type="submission" date="2019-04" db="EMBL/GenBank/DDBJ databases">
        <title>Evolution of Biomass-Degrading Anaerobic Consortia Revealed by Metagenomics.</title>
        <authorList>
            <person name="Peng X."/>
        </authorList>
    </citation>
    <scope>NUCLEOTIDE SEQUENCE</scope>
    <source>
        <strain evidence="7">SIG141</strain>
    </source>
</reference>
<keyword evidence="4" id="KW-0804">Transcription</keyword>
<organism evidence="7 8">
    <name type="scientific">Xylanibacter ruminicola</name>
    <name type="common">Prevotella ruminicola</name>
    <dbReference type="NCBI Taxonomy" id="839"/>
    <lineage>
        <taxon>Bacteria</taxon>
        <taxon>Pseudomonadati</taxon>
        <taxon>Bacteroidota</taxon>
        <taxon>Bacteroidia</taxon>
        <taxon>Bacteroidales</taxon>
        <taxon>Prevotellaceae</taxon>
        <taxon>Xylanibacter</taxon>
    </lineage>
</organism>
<keyword evidence="3" id="KW-0731">Sigma factor</keyword>
<evidence type="ECO:0000313" key="7">
    <source>
        <dbReference type="EMBL" id="MBE6266253.1"/>
    </source>
</evidence>
<evidence type="ECO:0000256" key="4">
    <source>
        <dbReference type="ARBA" id="ARBA00023163"/>
    </source>
</evidence>
<dbReference type="InterPro" id="IPR039425">
    <property type="entry name" value="RNA_pol_sigma-70-like"/>
</dbReference>
<evidence type="ECO:0000259" key="6">
    <source>
        <dbReference type="Pfam" id="PF08281"/>
    </source>
</evidence>
<dbReference type="AlphaFoldDB" id="A0A928GIR3"/>
<keyword evidence="2" id="KW-0805">Transcription regulation</keyword>
<dbReference type="Proteomes" id="UP000763088">
    <property type="component" value="Unassembled WGS sequence"/>
</dbReference>
<evidence type="ECO:0000259" key="5">
    <source>
        <dbReference type="Pfam" id="PF04542"/>
    </source>
</evidence>
<dbReference type="Pfam" id="PF08281">
    <property type="entry name" value="Sigma70_r4_2"/>
    <property type="match status" value="1"/>
</dbReference>
<evidence type="ECO:0000256" key="3">
    <source>
        <dbReference type="ARBA" id="ARBA00023082"/>
    </source>
</evidence>
<dbReference type="GO" id="GO:0006352">
    <property type="term" value="P:DNA-templated transcription initiation"/>
    <property type="evidence" value="ECO:0007669"/>
    <property type="project" value="InterPro"/>
</dbReference>
<protein>
    <submittedName>
        <fullName evidence="7">Sigma-70 family RNA polymerase sigma factor</fullName>
    </submittedName>
</protein>
<gene>
    <name evidence="7" type="ORF">E7102_07275</name>
</gene>
<dbReference type="NCBIfam" id="TIGR02937">
    <property type="entry name" value="sigma70-ECF"/>
    <property type="match status" value="1"/>
</dbReference>
<dbReference type="SUPFAM" id="SSF88946">
    <property type="entry name" value="Sigma2 domain of RNA polymerase sigma factors"/>
    <property type="match status" value="1"/>
</dbReference>
<feature type="domain" description="RNA polymerase sigma factor 70 region 4 type 2" evidence="6">
    <location>
        <begin position="108"/>
        <end position="152"/>
    </location>
</feature>
<feature type="domain" description="RNA polymerase sigma-70 region 2" evidence="5">
    <location>
        <begin position="10"/>
        <end position="70"/>
    </location>
</feature>
<dbReference type="Pfam" id="PF04542">
    <property type="entry name" value="Sigma70_r2"/>
    <property type="match status" value="1"/>
</dbReference>
<dbReference type="PANTHER" id="PTHR43133">
    <property type="entry name" value="RNA POLYMERASE ECF-TYPE SIGMA FACTO"/>
    <property type="match status" value="1"/>
</dbReference>
<comment type="caution">
    <text evidence="7">The sequence shown here is derived from an EMBL/GenBank/DDBJ whole genome shotgun (WGS) entry which is preliminary data.</text>
</comment>
<dbReference type="InterPro" id="IPR013324">
    <property type="entry name" value="RNA_pol_sigma_r3/r4-like"/>
</dbReference>
<dbReference type="SUPFAM" id="SSF88659">
    <property type="entry name" value="Sigma3 and sigma4 domains of RNA polymerase sigma factors"/>
    <property type="match status" value="1"/>
</dbReference>
<evidence type="ECO:0000256" key="1">
    <source>
        <dbReference type="ARBA" id="ARBA00010641"/>
    </source>
</evidence>
<dbReference type="GO" id="GO:0016987">
    <property type="term" value="F:sigma factor activity"/>
    <property type="evidence" value="ECO:0007669"/>
    <property type="project" value="UniProtKB-KW"/>
</dbReference>
<dbReference type="EMBL" id="SUYD01000008">
    <property type="protein sequence ID" value="MBE6266253.1"/>
    <property type="molecule type" value="Genomic_DNA"/>
</dbReference>
<dbReference type="Gene3D" id="1.10.10.10">
    <property type="entry name" value="Winged helix-like DNA-binding domain superfamily/Winged helix DNA-binding domain"/>
    <property type="match status" value="1"/>
</dbReference>
<accession>A0A928GIR3</accession>
<dbReference type="GO" id="GO:0003677">
    <property type="term" value="F:DNA binding"/>
    <property type="evidence" value="ECO:0007669"/>
    <property type="project" value="InterPro"/>
</dbReference>
<evidence type="ECO:0000313" key="8">
    <source>
        <dbReference type="Proteomes" id="UP000763088"/>
    </source>
</evidence>
<evidence type="ECO:0000256" key="2">
    <source>
        <dbReference type="ARBA" id="ARBA00023015"/>
    </source>
</evidence>